<dbReference type="AlphaFoldDB" id="A0A511DVD6"/>
<gene>
    <name evidence="1" type="ORF">LKE01_16220</name>
</gene>
<dbReference type="EMBL" id="BJVK01000022">
    <property type="protein sequence ID" value="GEL28802.1"/>
    <property type="molecule type" value="Genomic_DNA"/>
</dbReference>
<evidence type="ECO:0000313" key="2">
    <source>
        <dbReference type="Proteomes" id="UP000321893"/>
    </source>
</evidence>
<keyword evidence="2" id="KW-1185">Reference proteome</keyword>
<organism evidence="1 2">
    <name type="scientific">Lentilactobacillus kefiri</name>
    <name type="common">Lactobacillus kefiri</name>
    <dbReference type="NCBI Taxonomy" id="33962"/>
    <lineage>
        <taxon>Bacteria</taxon>
        <taxon>Bacillati</taxon>
        <taxon>Bacillota</taxon>
        <taxon>Bacilli</taxon>
        <taxon>Lactobacillales</taxon>
        <taxon>Lactobacillaceae</taxon>
        <taxon>Lentilactobacillus</taxon>
    </lineage>
</organism>
<sequence>MRTLLNQSKSGGISRVTNYQFKYLSHQLSNLNYKECTIWKIHQKNYHLNII</sequence>
<evidence type="ECO:0000313" key="1">
    <source>
        <dbReference type="EMBL" id="GEL28802.1"/>
    </source>
</evidence>
<comment type="caution">
    <text evidence="1">The sequence shown here is derived from an EMBL/GenBank/DDBJ whole genome shotgun (WGS) entry which is preliminary data.</text>
</comment>
<name>A0A511DVD6_LENKE</name>
<accession>A0A511DVD6</accession>
<reference evidence="1" key="1">
    <citation type="submission" date="2019-07" db="EMBL/GenBank/DDBJ databases">
        <title>Whole genome shotgun sequence of Lactobacillus kefiri NBRC 15888.</title>
        <authorList>
            <person name="Hosoyama A."/>
            <person name="Uohara A."/>
            <person name="Ohji S."/>
            <person name="Ichikawa N."/>
        </authorList>
    </citation>
    <scope>NUCLEOTIDE SEQUENCE [LARGE SCALE GENOMIC DNA]</scope>
    <source>
        <strain evidence="1">NBRC 15888</strain>
    </source>
</reference>
<proteinExistence type="predicted"/>
<dbReference type="Proteomes" id="UP000321893">
    <property type="component" value="Unassembled WGS sequence"/>
</dbReference>
<protein>
    <submittedName>
        <fullName evidence="1">Uncharacterized protein</fullName>
    </submittedName>
</protein>